<dbReference type="PANTHER" id="PTHR38731:SF3">
    <property type="entry name" value="BLL6125 PROTEIN"/>
    <property type="match status" value="1"/>
</dbReference>
<gene>
    <name evidence="3" type="ORF">SAMN05660831_01142</name>
</gene>
<dbReference type="PANTHER" id="PTHR38731">
    <property type="entry name" value="LIPL45-RELATED LIPOPROTEIN-RELATED"/>
    <property type="match status" value="1"/>
</dbReference>
<protein>
    <submittedName>
        <fullName evidence="3">FecR family protein</fullName>
    </submittedName>
</protein>
<reference evidence="3 4" key="1">
    <citation type="submission" date="2016-10" db="EMBL/GenBank/DDBJ databases">
        <authorList>
            <person name="de Groot N.N."/>
        </authorList>
    </citation>
    <scope>NUCLEOTIDE SEQUENCE [LARGE SCALE GENOMIC DNA]</scope>
    <source>
        <strain evidence="3 4">HL3</strain>
    </source>
</reference>
<feature type="compositionally biased region" description="Acidic residues" evidence="1">
    <location>
        <begin position="249"/>
        <end position="264"/>
    </location>
</feature>
<evidence type="ECO:0000313" key="4">
    <source>
        <dbReference type="Proteomes" id="UP000198611"/>
    </source>
</evidence>
<dbReference type="Proteomes" id="UP000198611">
    <property type="component" value="Unassembled WGS sequence"/>
</dbReference>
<feature type="region of interest" description="Disordered" evidence="1">
    <location>
        <begin position="191"/>
        <end position="336"/>
    </location>
</feature>
<dbReference type="RefSeq" id="WP_205407759.1">
    <property type="nucleotide sequence ID" value="NZ_FOMJ01000003.1"/>
</dbReference>
<sequence>MPVLPMPLRRPHPWTLFLLLSLVAFTVLAAEPREVGRVLVASGEVTATREGASTRALGRGDRLYEGDAITTGPGARAQLRLSDEGLVQLAADTEYRIEHYRAQGEERGAVTELVEGGLRTVTGAIGDDDPEDYQLDTPVATIGIRGTRFALHHSDDSGTVGEVAEGAIVVENDGGGTEVGAGQFFAVRSRDQAPQELEQRPQQLDTGSEVEDGSGAAEEEFEGGGDEGDREEGEAGGEEQASEGRDENAGDDPVESEGPSEDPSESSTPGGDTADGEDAFGVDGEEPAYSAGEDEGTRERAEDEGSDIDTGSGGSIDDGTTDDGTSDNGDTVVTTPWYEDDSLTKFGMTGLLGGPWQSPGYVTDGEPHPVNGKVESLTLDDEGWLEEMIYYRVESGMLIPGGDLEGGQEATLDSYGFEKVVMRAESGAKPAQTGSASGLGVHWGRWNLGDYEQVVDGNIMISPDGEEGPPPGTDWHWLVLENAEDLMTSAQYDTLSGTDVDFVWAGGTEIRATDLDGVAEYTYAVDEFTLTADFKADTFTGGTLRLVTDDDAPEFAIDGQEVTMHGPEMDPALDASFMVSLQDSDSTDSAWVEGFFIGEEADGAGVTFSINTEQNVQGLEGVGVLERQ</sequence>
<evidence type="ECO:0000256" key="1">
    <source>
        <dbReference type="SAM" id="MobiDB-lite"/>
    </source>
</evidence>
<organism evidence="3 4">
    <name type="scientific">Thiohalospira halophila DSM 15071</name>
    <dbReference type="NCBI Taxonomy" id="1123397"/>
    <lineage>
        <taxon>Bacteria</taxon>
        <taxon>Pseudomonadati</taxon>
        <taxon>Pseudomonadota</taxon>
        <taxon>Gammaproteobacteria</taxon>
        <taxon>Thiohalospirales</taxon>
        <taxon>Thiohalospiraceae</taxon>
        <taxon>Thiohalospira</taxon>
    </lineage>
</organism>
<evidence type="ECO:0000313" key="3">
    <source>
        <dbReference type="EMBL" id="SFD22511.1"/>
    </source>
</evidence>
<dbReference type="Pfam" id="PF04773">
    <property type="entry name" value="FecR"/>
    <property type="match status" value="1"/>
</dbReference>
<dbReference type="AlphaFoldDB" id="A0A1I1QK49"/>
<feature type="domain" description="FecR protein" evidence="2">
    <location>
        <begin position="67"/>
        <end position="168"/>
    </location>
</feature>
<name>A0A1I1QK49_9GAMM</name>
<dbReference type="STRING" id="1123397.SAMN05660831_01142"/>
<dbReference type="EMBL" id="FOMJ01000003">
    <property type="protein sequence ID" value="SFD22511.1"/>
    <property type="molecule type" value="Genomic_DNA"/>
</dbReference>
<accession>A0A1I1QK49</accession>
<feature type="compositionally biased region" description="Acidic residues" evidence="1">
    <location>
        <begin position="208"/>
        <end position="241"/>
    </location>
</feature>
<dbReference type="Gene3D" id="2.60.120.1440">
    <property type="match status" value="1"/>
</dbReference>
<keyword evidence="4" id="KW-1185">Reference proteome</keyword>
<feature type="compositionally biased region" description="Low complexity" evidence="1">
    <location>
        <begin position="326"/>
        <end position="335"/>
    </location>
</feature>
<dbReference type="InterPro" id="IPR006860">
    <property type="entry name" value="FecR"/>
</dbReference>
<evidence type="ECO:0000259" key="2">
    <source>
        <dbReference type="Pfam" id="PF04773"/>
    </source>
</evidence>
<proteinExistence type="predicted"/>
<feature type="compositionally biased region" description="Acidic residues" evidence="1">
    <location>
        <begin position="274"/>
        <end position="294"/>
    </location>
</feature>